<dbReference type="CDD" id="cd00829">
    <property type="entry name" value="SCP-x_thiolase"/>
    <property type="match status" value="1"/>
</dbReference>
<dbReference type="Gene3D" id="3.40.47.10">
    <property type="match status" value="1"/>
</dbReference>
<dbReference type="InterPro" id="IPR055140">
    <property type="entry name" value="Thiolase_C_2"/>
</dbReference>
<protein>
    <recommendedName>
        <fullName evidence="4">Thiolase C-terminal domain-containing protein</fullName>
    </recommendedName>
</protein>
<dbReference type="InterPro" id="IPR002155">
    <property type="entry name" value="Thiolase"/>
</dbReference>
<name>A0A381W8T4_9ZZZZ</name>
<evidence type="ECO:0000259" key="1">
    <source>
        <dbReference type="Pfam" id="PF00108"/>
    </source>
</evidence>
<gene>
    <name evidence="3" type="ORF">METZ01_LOCUS101813</name>
</gene>
<dbReference type="GO" id="GO:0016747">
    <property type="term" value="F:acyltransferase activity, transferring groups other than amino-acyl groups"/>
    <property type="evidence" value="ECO:0007669"/>
    <property type="project" value="InterPro"/>
</dbReference>
<dbReference type="SUPFAM" id="SSF53901">
    <property type="entry name" value="Thiolase-like"/>
    <property type="match status" value="1"/>
</dbReference>
<feature type="domain" description="Thiolase C-terminal" evidence="2">
    <location>
        <begin position="240"/>
        <end position="382"/>
    </location>
</feature>
<organism evidence="3">
    <name type="scientific">marine metagenome</name>
    <dbReference type="NCBI Taxonomy" id="408172"/>
    <lineage>
        <taxon>unclassified sequences</taxon>
        <taxon>metagenomes</taxon>
        <taxon>ecological metagenomes</taxon>
    </lineage>
</organism>
<dbReference type="PANTHER" id="PTHR42870:SF6">
    <property type="entry name" value="ACETYL-COA C-ACYLTRANSFERASE"/>
    <property type="match status" value="1"/>
</dbReference>
<dbReference type="EMBL" id="UINC01011058">
    <property type="protein sequence ID" value="SVA48959.1"/>
    <property type="molecule type" value="Genomic_DNA"/>
</dbReference>
<dbReference type="AlphaFoldDB" id="A0A381W8T4"/>
<dbReference type="Pfam" id="PF00108">
    <property type="entry name" value="Thiolase_N"/>
    <property type="match status" value="1"/>
</dbReference>
<evidence type="ECO:0008006" key="4">
    <source>
        <dbReference type="Google" id="ProtNLM"/>
    </source>
</evidence>
<dbReference type="InterPro" id="IPR016039">
    <property type="entry name" value="Thiolase-like"/>
</dbReference>
<feature type="domain" description="Thiolase N-terminal" evidence="1">
    <location>
        <begin position="17"/>
        <end position="220"/>
    </location>
</feature>
<dbReference type="PANTHER" id="PTHR42870">
    <property type="entry name" value="ACETYL-COA C-ACETYLTRANSFERASE"/>
    <property type="match status" value="1"/>
</dbReference>
<dbReference type="PIRSF" id="PIRSF000429">
    <property type="entry name" value="Ac-CoA_Ac_transf"/>
    <property type="match status" value="1"/>
</dbReference>
<accession>A0A381W8T4</accession>
<dbReference type="InterPro" id="IPR020616">
    <property type="entry name" value="Thiolase_N"/>
</dbReference>
<proteinExistence type="predicted"/>
<dbReference type="NCBIfam" id="NF004720">
    <property type="entry name" value="PRK06064.1"/>
    <property type="match status" value="1"/>
</dbReference>
<reference evidence="3" key="1">
    <citation type="submission" date="2018-05" db="EMBL/GenBank/DDBJ databases">
        <authorList>
            <person name="Lanie J.A."/>
            <person name="Ng W.-L."/>
            <person name="Kazmierczak K.M."/>
            <person name="Andrzejewski T.M."/>
            <person name="Davidsen T.M."/>
            <person name="Wayne K.J."/>
            <person name="Tettelin H."/>
            <person name="Glass J.I."/>
            <person name="Rusch D."/>
            <person name="Podicherti R."/>
            <person name="Tsui H.-C.T."/>
            <person name="Winkler M.E."/>
        </authorList>
    </citation>
    <scope>NUCLEOTIDE SEQUENCE</scope>
</reference>
<evidence type="ECO:0000313" key="3">
    <source>
        <dbReference type="EMBL" id="SVA48959.1"/>
    </source>
</evidence>
<sequence length="383" mass="39465">MRKVGIVGIGQVPVAEHWDRSLRDLSTEAVISALHDAGDPIPGALYAGNMLAGELTGQENVATLIADASGLLPIEAIKIEAACAAGGAAIRAAYLAVASGAHDCVVAVGVEKMTDHFNDAVSSALATAADADYEAAHGVSFVALNALLMRRYMHDHGITREDFAPFSVNAHRNAACNPHAMFMNEISVDDYMASPVIADPISILDSAAICDGAAALILCALDNGKAFPQPPVRLAASSCATDTLGLSERQDPLRWQAVADSAGAAYKQAGIGPTDIDAFELHDAFTIVSALTLEACGFAEPGEGVRMATNDAIRREGSVPIATMGGLKGRGHPIGASGVYQAVEAVHQLRGTAGEAQIRGARTVMTQSVGGSGSVAVTHIFQT</sequence>
<dbReference type="Pfam" id="PF22691">
    <property type="entry name" value="Thiolase_C_1"/>
    <property type="match status" value="1"/>
</dbReference>
<evidence type="ECO:0000259" key="2">
    <source>
        <dbReference type="Pfam" id="PF22691"/>
    </source>
</evidence>